<proteinExistence type="predicted"/>
<comment type="caution">
    <text evidence="7">The sequence shown here is derived from an EMBL/GenBank/DDBJ whole genome shotgun (WGS) entry which is preliminary data.</text>
</comment>
<evidence type="ECO:0000313" key="7">
    <source>
        <dbReference type="EMBL" id="CAG7717793.1"/>
    </source>
</evidence>
<evidence type="ECO:0000256" key="1">
    <source>
        <dbReference type="ARBA" id="ARBA00022741"/>
    </source>
</evidence>
<evidence type="ECO:0000256" key="5">
    <source>
        <dbReference type="PROSITE-ProRule" id="PRU00552"/>
    </source>
</evidence>
<dbReference type="Pfam" id="PF00270">
    <property type="entry name" value="DEAD"/>
    <property type="match status" value="1"/>
</dbReference>
<name>A0A8J2JCM9_9HEXA</name>
<evidence type="ECO:0000256" key="3">
    <source>
        <dbReference type="ARBA" id="ARBA00022806"/>
    </source>
</evidence>
<gene>
    <name evidence="7" type="ORF">AFUS01_LOCUS7231</name>
</gene>
<evidence type="ECO:0000256" key="4">
    <source>
        <dbReference type="ARBA" id="ARBA00022840"/>
    </source>
</evidence>
<reference evidence="7" key="1">
    <citation type="submission" date="2021-06" db="EMBL/GenBank/DDBJ databases">
        <authorList>
            <person name="Hodson N. C."/>
            <person name="Mongue J. A."/>
            <person name="Jaron S. K."/>
        </authorList>
    </citation>
    <scope>NUCLEOTIDE SEQUENCE</scope>
</reference>
<keyword evidence="3" id="KW-0347">Helicase</keyword>
<evidence type="ECO:0000313" key="8">
    <source>
        <dbReference type="Proteomes" id="UP000708208"/>
    </source>
</evidence>
<dbReference type="PROSITE" id="PS51195">
    <property type="entry name" value="Q_MOTIF"/>
    <property type="match status" value="1"/>
</dbReference>
<dbReference type="InterPro" id="IPR011545">
    <property type="entry name" value="DEAD/DEAH_box_helicase_dom"/>
</dbReference>
<dbReference type="InterPro" id="IPR014014">
    <property type="entry name" value="RNA_helicase_DEAD_Q_motif"/>
</dbReference>
<organism evidence="7 8">
    <name type="scientific">Allacma fusca</name>
    <dbReference type="NCBI Taxonomy" id="39272"/>
    <lineage>
        <taxon>Eukaryota</taxon>
        <taxon>Metazoa</taxon>
        <taxon>Ecdysozoa</taxon>
        <taxon>Arthropoda</taxon>
        <taxon>Hexapoda</taxon>
        <taxon>Collembola</taxon>
        <taxon>Symphypleona</taxon>
        <taxon>Sminthuridae</taxon>
        <taxon>Allacma</taxon>
    </lineage>
</organism>
<dbReference type="GO" id="GO:0003676">
    <property type="term" value="F:nucleic acid binding"/>
    <property type="evidence" value="ECO:0007669"/>
    <property type="project" value="InterPro"/>
</dbReference>
<dbReference type="PANTHER" id="PTHR47959">
    <property type="entry name" value="ATP-DEPENDENT RNA HELICASE RHLE-RELATED"/>
    <property type="match status" value="1"/>
</dbReference>
<keyword evidence="4" id="KW-0067">ATP-binding</keyword>
<dbReference type="EMBL" id="CAJVCH010048689">
    <property type="protein sequence ID" value="CAG7717793.1"/>
    <property type="molecule type" value="Genomic_DNA"/>
</dbReference>
<dbReference type="GO" id="GO:0003724">
    <property type="term" value="F:RNA helicase activity"/>
    <property type="evidence" value="ECO:0007669"/>
    <property type="project" value="InterPro"/>
</dbReference>
<keyword evidence="8" id="KW-1185">Reference proteome</keyword>
<sequence length="62" mass="6406">NLSRPLLKAITSLGFVHPTPIQAAAIPIALAGRDICGCAATGTGKTAAYMLPVLERLLYKVG</sequence>
<evidence type="ECO:0000256" key="2">
    <source>
        <dbReference type="ARBA" id="ARBA00022801"/>
    </source>
</evidence>
<dbReference type="InterPro" id="IPR050079">
    <property type="entry name" value="DEAD_box_RNA_helicase"/>
</dbReference>
<feature type="short sequence motif" description="Q motif" evidence="5">
    <location>
        <begin position="1"/>
        <end position="23"/>
    </location>
</feature>
<feature type="non-terminal residue" evidence="7">
    <location>
        <position position="62"/>
    </location>
</feature>
<dbReference type="GO" id="GO:0005524">
    <property type="term" value="F:ATP binding"/>
    <property type="evidence" value="ECO:0007669"/>
    <property type="project" value="UniProtKB-KW"/>
</dbReference>
<accession>A0A8J2JCM9</accession>
<feature type="non-terminal residue" evidence="7">
    <location>
        <position position="1"/>
    </location>
</feature>
<dbReference type="AlphaFoldDB" id="A0A8J2JCM9"/>
<dbReference type="PANTHER" id="PTHR47959:SF1">
    <property type="entry name" value="ATP-DEPENDENT RNA HELICASE DBPA"/>
    <property type="match status" value="1"/>
</dbReference>
<keyword evidence="2" id="KW-0378">Hydrolase</keyword>
<dbReference type="Proteomes" id="UP000708208">
    <property type="component" value="Unassembled WGS sequence"/>
</dbReference>
<feature type="domain" description="DEAD-box RNA helicase Q" evidence="6">
    <location>
        <begin position="1"/>
        <end position="23"/>
    </location>
</feature>
<dbReference type="GO" id="GO:0016787">
    <property type="term" value="F:hydrolase activity"/>
    <property type="evidence" value="ECO:0007669"/>
    <property type="project" value="UniProtKB-KW"/>
</dbReference>
<evidence type="ECO:0000259" key="6">
    <source>
        <dbReference type="PROSITE" id="PS51195"/>
    </source>
</evidence>
<protein>
    <recommendedName>
        <fullName evidence="6">DEAD-box RNA helicase Q domain-containing protein</fullName>
    </recommendedName>
</protein>
<keyword evidence="1" id="KW-0547">Nucleotide-binding</keyword>
<dbReference type="GO" id="GO:0005829">
    <property type="term" value="C:cytosol"/>
    <property type="evidence" value="ECO:0007669"/>
    <property type="project" value="TreeGrafter"/>
</dbReference>